<gene>
    <name evidence="1" type="ORF">QYF61_007894</name>
</gene>
<protein>
    <submittedName>
        <fullName evidence="1">Uncharacterized protein</fullName>
    </submittedName>
</protein>
<dbReference type="Proteomes" id="UP001333110">
    <property type="component" value="Unassembled WGS sequence"/>
</dbReference>
<dbReference type="AlphaFoldDB" id="A0AAN7MP23"/>
<evidence type="ECO:0000313" key="2">
    <source>
        <dbReference type="Proteomes" id="UP001333110"/>
    </source>
</evidence>
<sequence>MKFNKGKCKDLLLERNSFMHKYMLAANWLESSFAEKDLGVLLDTKLNMSPMASSPALECCQKAEGSDDLPLLSTGETTVVVEVNVLASARIAMSY</sequence>
<organism evidence="1 2">
    <name type="scientific">Mycteria americana</name>
    <name type="common">Wood stork</name>
    <dbReference type="NCBI Taxonomy" id="33587"/>
    <lineage>
        <taxon>Eukaryota</taxon>
        <taxon>Metazoa</taxon>
        <taxon>Chordata</taxon>
        <taxon>Craniata</taxon>
        <taxon>Vertebrata</taxon>
        <taxon>Euteleostomi</taxon>
        <taxon>Archelosauria</taxon>
        <taxon>Archosauria</taxon>
        <taxon>Dinosauria</taxon>
        <taxon>Saurischia</taxon>
        <taxon>Theropoda</taxon>
        <taxon>Coelurosauria</taxon>
        <taxon>Aves</taxon>
        <taxon>Neognathae</taxon>
        <taxon>Neoaves</taxon>
        <taxon>Aequornithes</taxon>
        <taxon>Ciconiiformes</taxon>
        <taxon>Ciconiidae</taxon>
        <taxon>Mycteria</taxon>
    </lineage>
</organism>
<dbReference type="EMBL" id="JAUNZN010000019">
    <property type="protein sequence ID" value="KAK4810072.1"/>
    <property type="molecule type" value="Genomic_DNA"/>
</dbReference>
<reference evidence="1 2" key="1">
    <citation type="journal article" date="2023" name="J. Hered.">
        <title>Chromosome-level genome of the wood stork (Mycteria americana) provides insight into avian chromosome evolution.</title>
        <authorList>
            <person name="Flamio R. Jr."/>
            <person name="Ramstad K.M."/>
        </authorList>
    </citation>
    <scope>NUCLEOTIDE SEQUENCE [LARGE SCALE GENOMIC DNA]</scope>
    <source>
        <strain evidence="1">JAX WOST 10</strain>
    </source>
</reference>
<proteinExistence type="predicted"/>
<name>A0AAN7MP23_MYCAM</name>
<keyword evidence="2" id="KW-1185">Reference proteome</keyword>
<evidence type="ECO:0000313" key="1">
    <source>
        <dbReference type="EMBL" id="KAK4810072.1"/>
    </source>
</evidence>
<comment type="caution">
    <text evidence="1">The sequence shown here is derived from an EMBL/GenBank/DDBJ whole genome shotgun (WGS) entry which is preliminary data.</text>
</comment>
<accession>A0AAN7MP23</accession>